<dbReference type="PROSITE" id="PS51925">
    <property type="entry name" value="SWIB_MDM2"/>
    <property type="match status" value="1"/>
</dbReference>
<dbReference type="SUPFAM" id="SSF47592">
    <property type="entry name" value="SWIB/MDM2 domain"/>
    <property type="match status" value="1"/>
</dbReference>
<dbReference type="PANTHER" id="PTHR13844">
    <property type="entry name" value="SWI/SNF-RELATED MATRIX-ASSOCIATED ACTIN-DEPENDENT REGULATOR OF CHROMATIN SUBFAMILY D"/>
    <property type="match status" value="1"/>
</dbReference>
<dbReference type="Pfam" id="PF02201">
    <property type="entry name" value="SWIB"/>
    <property type="match status" value="1"/>
</dbReference>
<reference evidence="4" key="2">
    <citation type="submission" date="2013-12" db="EMBL/GenBank/DDBJ databases">
        <title>Evolution of pathogenesis and genome organization in the Tremellales.</title>
        <authorList>
            <person name="Cuomo C."/>
            <person name="Litvintseva A."/>
            <person name="Heitman J."/>
            <person name="Chen Y."/>
            <person name="Sun S."/>
            <person name="Springer D."/>
            <person name="Dromer F."/>
            <person name="Young S."/>
            <person name="Zeng Q."/>
            <person name="Chapman S."/>
            <person name="Gujja S."/>
            <person name="Saif S."/>
            <person name="Birren B."/>
        </authorList>
    </citation>
    <scope>NUCLEOTIDE SEQUENCE [LARGE SCALE GENOMIC DNA]</scope>
    <source>
        <strain evidence="4">BCC8398</strain>
    </source>
</reference>
<dbReference type="EMBL" id="KI669497">
    <property type="protein sequence ID" value="OCF36039.1"/>
    <property type="molecule type" value="Genomic_DNA"/>
</dbReference>
<gene>
    <name evidence="3" type="ORF">I316_02535</name>
</gene>
<sequence length="333" mass="36013">MFELNSSYSAKGVRKQLIARGHDEATIKACRAKIDEEISTIYDALTSPAGVPSPPSSPDLPLQPKLEPGSSQPQPLALPPTRVKTEAKPHIAASPSSSTFPNYVAARETDEQMARRLQSQYDDEPSSSSTPRATRTAAATPAKKKKKTNKVTKKRVSRASVGSDDDEDGGPKKKKRAAPDNNFNKELILSDALSGLVGAARLSRPQVVKQIWAYVKERDLQDASDKRYILCDEKLKRVFHTDRLHMFTCPYLGSAPSMNKILVDHVRNPDEVIVKDEAKPTVAAAPSIGNVKPELSAGSVQPTTTGGLVNGGGAGQPQVISDSEDEFETDDED</sequence>
<dbReference type="Proteomes" id="UP000092666">
    <property type="component" value="Unassembled WGS sequence"/>
</dbReference>
<evidence type="ECO:0000313" key="3">
    <source>
        <dbReference type="EMBL" id="OCF36039.1"/>
    </source>
</evidence>
<dbReference type="AlphaFoldDB" id="A0A1B9GYF0"/>
<reference evidence="3 4" key="1">
    <citation type="submission" date="2013-07" db="EMBL/GenBank/DDBJ databases">
        <title>The Genome Sequence of Cryptococcus heveanensis BCC8398.</title>
        <authorList>
            <consortium name="The Broad Institute Genome Sequencing Platform"/>
            <person name="Cuomo C."/>
            <person name="Litvintseva A."/>
            <person name="Chen Y."/>
            <person name="Heitman J."/>
            <person name="Sun S."/>
            <person name="Springer D."/>
            <person name="Dromer F."/>
            <person name="Young S.K."/>
            <person name="Zeng Q."/>
            <person name="Gargeya S."/>
            <person name="Fitzgerald M."/>
            <person name="Abouelleil A."/>
            <person name="Alvarado L."/>
            <person name="Berlin A.M."/>
            <person name="Chapman S.B."/>
            <person name="Dewar J."/>
            <person name="Goldberg J."/>
            <person name="Griggs A."/>
            <person name="Gujja S."/>
            <person name="Hansen M."/>
            <person name="Howarth C."/>
            <person name="Imamovic A."/>
            <person name="Larimer J."/>
            <person name="McCowan C."/>
            <person name="Murphy C."/>
            <person name="Pearson M."/>
            <person name="Priest M."/>
            <person name="Roberts A."/>
            <person name="Saif S."/>
            <person name="Shea T."/>
            <person name="Sykes S."/>
            <person name="Wortman J."/>
            <person name="Nusbaum C."/>
            <person name="Birren B."/>
        </authorList>
    </citation>
    <scope>NUCLEOTIDE SEQUENCE [LARGE SCALE GENOMIC DNA]</scope>
    <source>
        <strain evidence="3 4">BCC8398</strain>
    </source>
</reference>
<feature type="domain" description="DM2" evidence="2">
    <location>
        <begin position="182"/>
        <end position="268"/>
    </location>
</feature>
<organism evidence="3 4">
    <name type="scientific">Kwoniella heveanensis BCC8398</name>
    <dbReference type="NCBI Taxonomy" id="1296120"/>
    <lineage>
        <taxon>Eukaryota</taxon>
        <taxon>Fungi</taxon>
        <taxon>Dikarya</taxon>
        <taxon>Basidiomycota</taxon>
        <taxon>Agaricomycotina</taxon>
        <taxon>Tremellomycetes</taxon>
        <taxon>Tremellales</taxon>
        <taxon>Cryptococcaceae</taxon>
        <taxon>Kwoniella</taxon>
    </lineage>
</organism>
<feature type="compositionally biased region" description="Acidic residues" evidence="1">
    <location>
        <begin position="322"/>
        <end position="333"/>
    </location>
</feature>
<dbReference type="Gene3D" id="1.10.245.10">
    <property type="entry name" value="SWIB/MDM2 domain"/>
    <property type="match status" value="1"/>
</dbReference>
<dbReference type="InterPro" id="IPR019835">
    <property type="entry name" value="SWIB_domain"/>
</dbReference>
<dbReference type="STRING" id="1296120.A0A1B9GYF0"/>
<dbReference type="InterPro" id="IPR003121">
    <property type="entry name" value="SWIB_MDM2_domain"/>
</dbReference>
<name>A0A1B9GYF0_9TREE</name>
<keyword evidence="4" id="KW-1185">Reference proteome</keyword>
<evidence type="ECO:0000259" key="2">
    <source>
        <dbReference type="PROSITE" id="PS51925"/>
    </source>
</evidence>
<protein>
    <recommendedName>
        <fullName evidence="2">DM2 domain-containing protein</fullName>
    </recommendedName>
</protein>
<accession>A0A1B9GYF0</accession>
<feature type="region of interest" description="Disordered" evidence="1">
    <location>
        <begin position="293"/>
        <end position="333"/>
    </location>
</feature>
<dbReference type="CDD" id="cd10567">
    <property type="entry name" value="SWIB-MDM2_like"/>
    <property type="match status" value="1"/>
</dbReference>
<feature type="compositionally biased region" description="Basic residues" evidence="1">
    <location>
        <begin position="142"/>
        <end position="157"/>
    </location>
</feature>
<evidence type="ECO:0000313" key="4">
    <source>
        <dbReference type="Proteomes" id="UP000092666"/>
    </source>
</evidence>
<feature type="region of interest" description="Disordered" evidence="1">
    <location>
        <begin position="45"/>
        <end position="179"/>
    </location>
</feature>
<feature type="compositionally biased region" description="Low complexity" evidence="1">
    <location>
        <begin position="126"/>
        <end position="141"/>
    </location>
</feature>
<evidence type="ECO:0000256" key="1">
    <source>
        <dbReference type="SAM" id="MobiDB-lite"/>
    </source>
</evidence>
<proteinExistence type="predicted"/>
<dbReference type="SMART" id="SM00151">
    <property type="entry name" value="SWIB"/>
    <property type="match status" value="1"/>
</dbReference>
<dbReference type="InterPro" id="IPR036885">
    <property type="entry name" value="SWIB_MDM2_dom_sf"/>
</dbReference>
<dbReference type="OrthoDB" id="10251073at2759"/>